<dbReference type="EMBL" id="BK015249">
    <property type="protein sequence ID" value="DAD97913.1"/>
    <property type="molecule type" value="Genomic_DNA"/>
</dbReference>
<evidence type="ECO:0000313" key="1">
    <source>
        <dbReference type="EMBL" id="DAD97913.1"/>
    </source>
</evidence>
<reference evidence="1" key="1">
    <citation type="journal article" date="2021" name="Proc. Natl. Acad. Sci. U.S.A.">
        <title>A Catalog of Tens of Thousands of Viruses from Human Metagenomes Reveals Hidden Associations with Chronic Diseases.</title>
        <authorList>
            <person name="Tisza M.J."/>
            <person name="Buck C.B."/>
        </authorList>
    </citation>
    <scope>NUCLEOTIDE SEQUENCE</scope>
    <source>
        <strain evidence="1">Ctqrl18</strain>
    </source>
</reference>
<proteinExistence type="predicted"/>
<name>A0A8S5NTA1_9CAUD</name>
<organism evidence="1">
    <name type="scientific">Siphoviridae sp. ctqrl18</name>
    <dbReference type="NCBI Taxonomy" id="2825681"/>
    <lineage>
        <taxon>Viruses</taxon>
        <taxon>Duplodnaviria</taxon>
        <taxon>Heunggongvirae</taxon>
        <taxon>Uroviricota</taxon>
        <taxon>Caudoviricetes</taxon>
    </lineage>
</organism>
<sequence>MITNGYVGGESTITKMHNETRANMSFLNSNTSFYGIPSLSVPARTYVDKIICIMDDSAGNIGTTATGVNVGVVSKSTGRILEYLKRNQTETIIANPLTSGSHTLNGNKAISISINKAWQEEVYFIVGAMKMMAGYENSFIISIGGDELKAVGDNLGNGTPGNYIGRMAIYTSKYSLNEIATKSLSIDEIKNDYVSKTKENLVTGKTTLTNGWLVDNALSVINNTNAIHTISNDTSWCGSPNLNVAANTHVSYICIAVNDDLDIGREINNIKIGVVKNNGNIVHEIITREGKATVVKNTMGNIDSSKIIMYPIRKSFSEQVYFIAGFNGMKWGNIPRGSSWQTVAPNGSFPDVDRVLNINNGNYIPQYFLLSDGIPLNNIIPLINTKANLSNDNTFSGTNRFDGSVRLNENVDIRYVTKYEQPLLGNDSIKGSQWAAYFDRNVYIPAGSYVTYLDIRVTDDVSVGSTLSNIYIYEVHRGDRINEDKIVNVSSNSRFGVSNVAGYGKCIRVQLDRTFQRDTYYIVGQKVSNGGKILIANDNKNNIRHAIINEPFVLNQSHSIASKASTTNDKVIHRYTIERVGILQDDIKNINNVLETTVKNTDIGNKPNKIPRIGDNGKLDPSILPAEQNGGVRTVNDRTPDQNGNVTVLAEHIKYTSGNTTTLKDAIDGKPNTVNGQRLNPSNGDIVLTGEHIKYANGQDITIKRAIDNKPNTVNGRGVNLNDGNITIYADNINISSGNSQKISEALGERAHKNQDNIFTKHNRFNDYSPTVHRVFARASFRDNLNTSSITALTDSNAIYFANLSDKYNKPNKPISHLILPIKNARVGDTVSVRCFVFNNINTILQIQDWFRNYTVEDIDMVGCKCIKIPFSYTPNGPIGFGFAIEHHAGGLGAACVQNSNGVHSWTNRHNPQQNQTISPNSHISFPYKICYETTSELVTRFELEEVTQMYPKTLIGEYKNISYDAGNTLDDGMNTWLKANGQTVTNTDYPELFEKLNPNRTINDLDNIQVETFELPNETAAAGYYYICAK</sequence>
<accession>A0A8S5NTA1</accession>
<protein>
    <submittedName>
        <fullName evidence="1">Uncharacterized protein</fullName>
    </submittedName>
</protein>